<sequence>MNEIFDPLNLLLLGLAVFILFRLRSVLGKRTGEERPPFDPYSKPEQQNGQANGQDNVIPLPHQGQQSPEGYDDMAPARQEEDGEVVIDKVAPAGSALNNALKQILSVDRSFEPEPFIQGAKAAYEMIVMAFADGDKKALKNLLSRDVFEGFSAAIDDREKRGETIESTFVGIDKAEIVEAALKDTTAQVTVRIHSQLISATRDKGGEVVDGDPAKVTEVIDIWTFARDTATRDPNWKLVATESAE</sequence>
<dbReference type="SMART" id="SM00978">
    <property type="entry name" value="Tim44"/>
    <property type="match status" value="1"/>
</dbReference>
<evidence type="ECO:0000256" key="5">
    <source>
        <dbReference type="SAM" id="MobiDB-lite"/>
    </source>
</evidence>
<dbReference type="GO" id="GO:0030150">
    <property type="term" value="P:protein import into mitochondrial matrix"/>
    <property type="evidence" value="ECO:0007669"/>
    <property type="project" value="TreeGrafter"/>
</dbReference>
<feature type="domain" description="Tim44-like" evidence="6">
    <location>
        <begin position="97"/>
        <end position="243"/>
    </location>
</feature>
<dbReference type="GO" id="GO:0016020">
    <property type="term" value="C:membrane"/>
    <property type="evidence" value="ECO:0007669"/>
    <property type="project" value="UniProtKB-SubCell"/>
</dbReference>
<feature type="compositionally biased region" description="Polar residues" evidence="5">
    <location>
        <begin position="44"/>
        <end position="55"/>
    </location>
</feature>
<reference evidence="8" key="1">
    <citation type="submission" date="2015-07" db="EMBL/GenBank/DDBJ databases">
        <authorList>
            <person name="Rodrigo-Torres Lidia"/>
            <person name="Arahal R.David."/>
        </authorList>
    </citation>
    <scope>NUCLEOTIDE SEQUENCE [LARGE SCALE GENOMIC DNA]</scope>
    <source>
        <strain evidence="8">CECT 5112</strain>
    </source>
</reference>
<evidence type="ECO:0000313" key="7">
    <source>
        <dbReference type="EMBL" id="CTQ69150.1"/>
    </source>
</evidence>
<organism evidence="7 8">
    <name type="scientific">Roseibium alexandrii</name>
    <dbReference type="NCBI Taxonomy" id="388408"/>
    <lineage>
        <taxon>Bacteria</taxon>
        <taxon>Pseudomonadati</taxon>
        <taxon>Pseudomonadota</taxon>
        <taxon>Alphaproteobacteria</taxon>
        <taxon>Hyphomicrobiales</taxon>
        <taxon>Stappiaceae</taxon>
        <taxon>Roseibium</taxon>
    </lineage>
</organism>
<evidence type="ECO:0000259" key="6">
    <source>
        <dbReference type="SMART" id="SM00978"/>
    </source>
</evidence>
<accession>A0A0M7A4F7</accession>
<dbReference type="Proteomes" id="UP000053235">
    <property type="component" value="Unassembled WGS sequence"/>
</dbReference>
<evidence type="ECO:0000313" key="8">
    <source>
        <dbReference type="Proteomes" id="UP000053235"/>
    </source>
</evidence>
<evidence type="ECO:0000256" key="3">
    <source>
        <dbReference type="ARBA" id="ARBA00022946"/>
    </source>
</evidence>
<dbReference type="SUPFAM" id="SSF54427">
    <property type="entry name" value="NTF2-like"/>
    <property type="match status" value="1"/>
</dbReference>
<dbReference type="InterPro" id="IPR016985">
    <property type="entry name" value="UCP031890_Tim44-rel"/>
</dbReference>
<protein>
    <submittedName>
        <fullName evidence="7">Mitochondrial import inner membrane, translocase subunit</fullName>
    </submittedName>
</protein>
<dbReference type="Pfam" id="PF04280">
    <property type="entry name" value="Tim44"/>
    <property type="match status" value="1"/>
</dbReference>
<comment type="similarity">
    <text evidence="2">Belongs to the Tim44 family.</text>
</comment>
<proteinExistence type="inferred from homology"/>
<dbReference type="PANTHER" id="PTHR10721">
    <property type="entry name" value="MITOCHONDRIAL IMPORT INNER MEMBRANE TRANSLOCASE SUBUNIT TIM44"/>
    <property type="match status" value="1"/>
</dbReference>
<dbReference type="PIRSF" id="PIRSF031890">
    <property type="entry name" value="UCP031890_transporter_Tim44"/>
    <property type="match status" value="1"/>
</dbReference>
<dbReference type="InterPro" id="IPR032710">
    <property type="entry name" value="NTF2-like_dom_sf"/>
</dbReference>
<comment type="subcellular location">
    <subcellularLocation>
        <location evidence="1">Membrane</location>
    </subcellularLocation>
</comment>
<dbReference type="OrthoDB" id="9798618at2"/>
<dbReference type="Gene3D" id="3.10.450.240">
    <property type="match status" value="1"/>
</dbReference>
<dbReference type="PANTHER" id="PTHR10721:SF1">
    <property type="entry name" value="MITOCHONDRIAL IMPORT INNER MEMBRANE TRANSLOCASE SUBUNIT TIM44"/>
    <property type="match status" value="1"/>
</dbReference>
<dbReference type="InterPro" id="IPR007379">
    <property type="entry name" value="Tim44-like_dom"/>
</dbReference>
<keyword evidence="4" id="KW-0472">Membrane</keyword>
<dbReference type="RefSeq" id="WP_008188612.1">
    <property type="nucleotide sequence ID" value="NZ_CXWD01000007.1"/>
</dbReference>
<evidence type="ECO:0000256" key="1">
    <source>
        <dbReference type="ARBA" id="ARBA00004370"/>
    </source>
</evidence>
<evidence type="ECO:0000256" key="2">
    <source>
        <dbReference type="ARBA" id="ARBA00009597"/>
    </source>
</evidence>
<evidence type="ECO:0000256" key="4">
    <source>
        <dbReference type="ARBA" id="ARBA00023136"/>
    </source>
</evidence>
<dbReference type="EMBL" id="CXWD01000007">
    <property type="protein sequence ID" value="CTQ69150.1"/>
    <property type="molecule type" value="Genomic_DNA"/>
</dbReference>
<dbReference type="NCBIfam" id="NF033779">
    <property type="entry name" value="Tim44_TimA_adap"/>
    <property type="match status" value="1"/>
</dbReference>
<keyword evidence="3" id="KW-0809">Transit peptide</keyword>
<feature type="region of interest" description="Disordered" evidence="5">
    <location>
        <begin position="31"/>
        <end position="75"/>
    </location>
</feature>
<dbReference type="AlphaFoldDB" id="A0A0M7A4F7"/>
<dbReference type="GO" id="GO:0051087">
    <property type="term" value="F:protein-folding chaperone binding"/>
    <property type="evidence" value="ECO:0007669"/>
    <property type="project" value="TreeGrafter"/>
</dbReference>
<dbReference type="InterPro" id="IPR039544">
    <property type="entry name" value="Tim44-like"/>
</dbReference>
<gene>
    <name evidence="7" type="ORF">LAX5112_02002</name>
</gene>
<keyword evidence="8" id="KW-1185">Reference proteome</keyword>
<dbReference type="STRING" id="388408.LAX5112_02002"/>
<name>A0A0M7A4F7_9HYPH</name>